<evidence type="ECO:0000256" key="2">
    <source>
        <dbReference type="ARBA" id="ARBA00022741"/>
    </source>
</evidence>
<feature type="compositionally biased region" description="Acidic residues" evidence="4">
    <location>
        <begin position="610"/>
        <end position="619"/>
    </location>
</feature>
<dbReference type="GO" id="GO:0036064">
    <property type="term" value="C:ciliary basal body"/>
    <property type="evidence" value="ECO:0007669"/>
    <property type="project" value="TreeGrafter"/>
</dbReference>
<feature type="region of interest" description="Disordered" evidence="4">
    <location>
        <begin position="716"/>
        <end position="774"/>
    </location>
</feature>
<sequence length="1310" mass="138917">MVHQDVISYSDVLGYVLEGADISDDEVLSSPPASSSSSSSLSLPSLPDPPLDFPPVLFTLGSAPGRRKKRKPSHVPNPIATETLKSKPPSKKVGRDGGGAKKTQKDMKGNKKGKTHFASTAAVQSQAIPNATFTGQPPIAESHEASSSSHHGHTLKQKSSSSYSSSSNLSLSFENKQKGSGSPAAPLKDKKGLEDRRGNSESSLTNVSPLHSFLRDPQVLLCQVPEERRKDRDKDRPTQPAACPVEPNGGSIAATGNTKTMRSSDGLVEKGRQTGSFAGRQGAKGGGSSSSSSSSSSCQPVASAPLKENEKNGREGPDSDEEEEEEEDTCPKSPESIRMELTLVWPSKKKGEGAPTEASSTDREGGQSDPTSEEKGEDQKRRDSESHGKTFAKETKADSKAASEKMENTVSESSEVEKGEAIRERKEERENPPQSSQPTPSLSSSRNHQTVLPHTSKETPANLHPPGPPTKGQTKPDGEEKPQKEQEEITTQFHATTHHVEERKSPQPASDTPFTSSSDKTHPNKPARPSPPPLSSPLPPDSGLSVSPQEDNPTQQPSSSTRTAVVVNTGAAQSAASSLFSPRIRDFMRTVAAQPSDGLPTERSRSQMSAEEEKEEAEESPPIKRNTIHRVSVPEYIPPGCTAAAENQSSFQPTNTTMPTDAVQDQDNCTPEPSPSAHPPSHCSSDQEKNRRAALPPFADSKKLADFVRATVADALKGGGQSQSQSQLEETDPGPTGECAEKELNPVSSSSASSSVVEPTKLSSKEKQAEGAANEVASQIIQALQCMPVEERKVASEKVARALCSILPGSLGPSNPSPEASAPSAPSGSNPPMESEEGSGGGETQKLGDKTSATRTGKAEKELQGKPEGAPAGLSKTKRGGGQQCQPFVFAHSSRRGRMHKAGADGSSVQALDKAKGAGGRSSVFCLWDIFSCGAPGSSAVGGLRQQTEARGGAEGSRDAPPQNHWGAGILRETLNVYAAFCQAMAPAALEDLQTVSWSGSLRGREGGREGGKHNLGKKGGPEWRKKVPQAQQQSSSPTDTQKTTGASSLKEAVNLTLSQAGRAPLGESSSSPNSKALSSSALQKARVARALLSLSCGSNSAGHTDGGRIEASAGGKADGTRKRGDTLRGNDPNGEKVSASLFHSFVLASSSAATEAQRTGNALLLDRRSEEYSRVESLETRGTEERLLQEHEKDGEEKDTGGASKDVHESGLTKIPLSSFSSVFSQRKDCLKRCVERYLRVGGRCAEAFRIIPKTFVLPKEYLQFVDRSEYIPNPMLIEGHKFDLRIFVLVTSFSPLEAFIYQEVGSLC</sequence>
<feature type="compositionally biased region" description="Polar residues" evidence="4">
    <location>
        <begin position="549"/>
        <end position="563"/>
    </location>
</feature>
<reference evidence="5" key="1">
    <citation type="submission" date="2014-11" db="EMBL/GenBank/DDBJ databases">
        <authorList>
            <person name="Otto D Thomas"/>
            <person name="Naeem Raeece"/>
        </authorList>
    </citation>
    <scope>NUCLEOTIDE SEQUENCE</scope>
</reference>
<dbReference type="VEuPathDB" id="CryptoDB:Cvel_16363"/>
<feature type="compositionally biased region" description="Basic and acidic residues" evidence="4">
    <location>
        <begin position="187"/>
        <end position="199"/>
    </location>
</feature>
<proteinExistence type="predicted"/>
<dbReference type="GO" id="GO:0070740">
    <property type="term" value="F:tubulin-glutamic acid ligase activity"/>
    <property type="evidence" value="ECO:0007669"/>
    <property type="project" value="TreeGrafter"/>
</dbReference>
<feature type="compositionally biased region" description="Pro residues" evidence="4">
    <location>
        <begin position="526"/>
        <end position="540"/>
    </location>
</feature>
<feature type="region of interest" description="Disordered" evidence="4">
    <location>
        <begin position="806"/>
        <end position="885"/>
    </location>
</feature>
<dbReference type="GO" id="GO:0000226">
    <property type="term" value="P:microtubule cytoskeleton organization"/>
    <property type="evidence" value="ECO:0007669"/>
    <property type="project" value="TreeGrafter"/>
</dbReference>
<feature type="compositionally biased region" description="Low complexity" evidence="4">
    <location>
        <begin position="28"/>
        <end position="45"/>
    </location>
</feature>
<feature type="region of interest" description="Disordered" evidence="4">
    <location>
        <begin position="939"/>
        <end position="966"/>
    </location>
</feature>
<protein>
    <submittedName>
        <fullName evidence="5">Uncharacterized protein</fullName>
    </submittedName>
</protein>
<keyword evidence="3" id="KW-0067">ATP-binding</keyword>
<feature type="compositionally biased region" description="Polar residues" evidence="4">
    <location>
        <begin position="1030"/>
        <end position="1047"/>
    </location>
</feature>
<dbReference type="PANTHER" id="PTHR12241">
    <property type="entry name" value="TUBULIN POLYGLUTAMYLASE"/>
    <property type="match status" value="1"/>
</dbReference>
<keyword evidence="2" id="KW-0547">Nucleotide-binding</keyword>
<gene>
    <name evidence="5" type="ORF">Cvel_16363</name>
</gene>
<feature type="region of interest" description="Disordered" evidence="4">
    <location>
        <begin position="25"/>
        <end position="703"/>
    </location>
</feature>
<dbReference type="Pfam" id="PF03133">
    <property type="entry name" value="TTL"/>
    <property type="match status" value="1"/>
</dbReference>
<dbReference type="Gene3D" id="3.30.470.20">
    <property type="entry name" value="ATP-grasp fold, B domain"/>
    <property type="match status" value="1"/>
</dbReference>
<organism evidence="5">
    <name type="scientific">Chromera velia CCMP2878</name>
    <dbReference type="NCBI Taxonomy" id="1169474"/>
    <lineage>
        <taxon>Eukaryota</taxon>
        <taxon>Sar</taxon>
        <taxon>Alveolata</taxon>
        <taxon>Colpodellida</taxon>
        <taxon>Chromeraceae</taxon>
        <taxon>Chromera</taxon>
    </lineage>
</organism>
<feature type="compositionally biased region" description="Low complexity" evidence="4">
    <location>
        <begin position="747"/>
        <end position="757"/>
    </location>
</feature>
<evidence type="ECO:0000256" key="1">
    <source>
        <dbReference type="ARBA" id="ARBA00022598"/>
    </source>
</evidence>
<feature type="compositionally biased region" description="Acidic residues" evidence="4">
    <location>
        <begin position="318"/>
        <end position="328"/>
    </location>
</feature>
<name>A0A0G4FDC6_9ALVE</name>
<feature type="compositionally biased region" description="Polar residues" evidence="4">
    <location>
        <begin position="254"/>
        <end position="263"/>
    </location>
</feature>
<feature type="compositionally biased region" description="Polar residues" evidence="4">
    <location>
        <begin position="507"/>
        <end position="518"/>
    </location>
</feature>
<dbReference type="GO" id="GO:0005524">
    <property type="term" value="F:ATP binding"/>
    <property type="evidence" value="ECO:0007669"/>
    <property type="project" value="UniProtKB-KW"/>
</dbReference>
<evidence type="ECO:0000256" key="4">
    <source>
        <dbReference type="SAM" id="MobiDB-lite"/>
    </source>
</evidence>
<accession>A0A0G4FDC6</accession>
<evidence type="ECO:0000256" key="3">
    <source>
        <dbReference type="ARBA" id="ARBA00022840"/>
    </source>
</evidence>
<feature type="compositionally biased region" description="Polar residues" evidence="4">
    <location>
        <begin position="645"/>
        <end position="669"/>
    </location>
</feature>
<dbReference type="GO" id="GO:0015631">
    <property type="term" value="F:tubulin binding"/>
    <property type="evidence" value="ECO:0007669"/>
    <property type="project" value="TreeGrafter"/>
</dbReference>
<feature type="compositionally biased region" description="Low complexity" evidence="4">
    <location>
        <begin position="432"/>
        <end position="445"/>
    </location>
</feature>
<feature type="region of interest" description="Disordered" evidence="4">
    <location>
        <begin position="1001"/>
        <end position="1047"/>
    </location>
</feature>
<feature type="compositionally biased region" description="Polar residues" evidence="4">
    <location>
        <begin position="200"/>
        <end position="209"/>
    </location>
</feature>
<feature type="compositionally biased region" description="Basic and acidic residues" evidence="4">
    <location>
        <begin position="307"/>
        <end position="317"/>
    </location>
</feature>
<feature type="compositionally biased region" description="Basic and acidic residues" evidence="4">
    <location>
        <begin position="474"/>
        <end position="487"/>
    </location>
</feature>
<feature type="compositionally biased region" description="Basic and acidic residues" evidence="4">
    <location>
        <begin position="1119"/>
        <end position="1129"/>
    </location>
</feature>
<feature type="compositionally biased region" description="Basic and acidic residues" evidence="4">
    <location>
        <begin position="225"/>
        <end position="237"/>
    </location>
</feature>
<feature type="compositionally biased region" description="Basic and acidic residues" evidence="4">
    <location>
        <begin position="93"/>
        <end position="109"/>
    </location>
</feature>
<feature type="compositionally biased region" description="Basic and acidic residues" evidence="4">
    <location>
        <begin position="415"/>
        <end position="431"/>
    </location>
</feature>
<feature type="compositionally biased region" description="Basic and acidic residues" evidence="4">
    <location>
        <begin position="1003"/>
        <end position="1013"/>
    </location>
</feature>
<dbReference type="EMBL" id="CDMZ01000283">
    <property type="protein sequence ID" value="CEM10910.1"/>
    <property type="molecule type" value="Genomic_DNA"/>
</dbReference>
<feature type="compositionally biased region" description="Low complexity" evidence="4">
    <location>
        <begin position="806"/>
        <end position="833"/>
    </location>
</feature>
<feature type="region of interest" description="Disordered" evidence="4">
    <location>
        <begin position="1099"/>
        <end position="1136"/>
    </location>
</feature>
<feature type="compositionally biased region" description="Polar residues" evidence="4">
    <location>
        <begin position="117"/>
        <end position="135"/>
    </location>
</feature>
<feature type="region of interest" description="Disordered" evidence="4">
    <location>
        <begin position="1175"/>
        <end position="1210"/>
    </location>
</feature>
<dbReference type="InterPro" id="IPR004344">
    <property type="entry name" value="TTL/TTLL_fam"/>
</dbReference>
<evidence type="ECO:0000313" key="5">
    <source>
        <dbReference type="EMBL" id="CEM10910.1"/>
    </source>
</evidence>
<feature type="compositionally biased region" description="Polar residues" evidence="4">
    <location>
        <begin position="570"/>
        <end position="580"/>
    </location>
</feature>
<feature type="compositionally biased region" description="Low complexity" evidence="4">
    <location>
        <begin position="159"/>
        <end position="172"/>
    </location>
</feature>
<keyword evidence="1" id="KW-0436">Ligase</keyword>
<feature type="compositionally biased region" description="Basic and acidic residues" evidence="4">
    <location>
        <begin position="360"/>
        <end position="407"/>
    </location>
</feature>